<evidence type="ECO:0000256" key="1">
    <source>
        <dbReference type="ARBA" id="ARBA00012452"/>
    </source>
</evidence>
<protein>
    <recommendedName>
        <fullName evidence="1">glutathione transferase</fullName>
        <ecNumber evidence="1">2.5.1.18</ecNumber>
    </recommendedName>
</protein>
<organism evidence="6 7">
    <name type="scientific">Agaribacter marinus</name>
    <dbReference type="NCBI Taxonomy" id="1431249"/>
    <lineage>
        <taxon>Bacteria</taxon>
        <taxon>Pseudomonadati</taxon>
        <taxon>Pseudomonadota</taxon>
        <taxon>Gammaproteobacteria</taxon>
        <taxon>Alteromonadales</taxon>
        <taxon>Alteromonadaceae</taxon>
        <taxon>Agaribacter</taxon>
    </lineage>
</organism>
<dbReference type="SUPFAM" id="SSF47616">
    <property type="entry name" value="GST C-terminal domain-like"/>
    <property type="match status" value="1"/>
</dbReference>
<dbReference type="InterPro" id="IPR045073">
    <property type="entry name" value="Omega/Tau-like"/>
</dbReference>
<dbReference type="CDD" id="cd00299">
    <property type="entry name" value="GST_C_family"/>
    <property type="match status" value="1"/>
</dbReference>
<evidence type="ECO:0000313" key="7">
    <source>
        <dbReference type="Proteomes" id="UP001156601"/>
    </source>
</evidence>
<dbReference type="InterPro" id="IPR036249">
    <property type="entry name" value="Thioredoxin-like_sf"/>
</dbReference>
<dbReference type="EC" id="2.5.1.18" evidence="1"/>
<dbReference type="AlphaFoldDB" id="A0AA37T7N5"/>
<feature type="domain" description="GST C-terminal" evidence="5">
    <location>
        <begin position="87"/>
        <end position="217"/>
    </location>
</feature>
<dbReference type="Pfam" id="PF00043">
    <property type="entry name" value="GST_C"/>
    <property type="match status" value="1"/>
</dbReference>
<dbReference type="PROSITE" id="PS50404">
    <property type="entry name" value="GST_NTER"/>
    <property type="match status" value="1"/>
</dbReference>
<evidence type="ECO:0000259" key="5">
    <source>
        <dbReference type="PROSITE" id="PS50405"/>
    </source>
</evidence>
<dbReference type="PANTHER" id="PTHR43968:SF6">
    <property type="entry name" value="GLUTATHIONE S-TRANSFERASE OMEGA"/>
    <property type="match status" value="1"/>
</dbReference>
<accession>A0AA37T7N5</accession>
<evidence type="ECO:0000256" key="2">
    <source>
        <dbReference type="ARBA" id="ARBA00022679"/>
    </source>
</evidence>
<dbReference type="Pfam" id="PF13409">
    <property type="entry name" value="GST_N_2"/>
    <property type="match status" value="1"/>
</dbReference>
<dbReference type="EMBL" id="BSOT01000019">
    <property type="protein sequence ID" value="GLR72985.1"/>
    <property type="molecule type" value="Genomic_DNA"/>
</dbReference>
<dbReference type="InterPro" id="IPR010987">
    <property type="entry name" value="Glutathione-S-Trfase_C-like"/>
</dbReference>
<dbReference type="InterPro" id="IPR050983">
    <property type="entry name" value="GST_Omega/HSP26"/>
</dbReference>
<reference evidence="6" key="2">
    <citation type="submission" date="2023-01" db="EMBL/GenBank/DDBJ databases">
        <title>Draft genome sequence of Agaribacter marinus strain NBRC 110023.</title>
        <authorList>
            <person name="Sun Q."/>
            <person name="Mori K."/>
        </authorList>
    </citation>
    <scope>NUCLEOTIDE SEQUENCE</scope>
    <source>
        <strain evidence="6">NBRC 110023</strain>
    </source>
</reference>
<dbReference type="SFLD" id="SFLDS00019">
    <property type="entry name" value="Glutathione_Transferase_(cytos"/>
    <property type="match status" value="1"/>
</dbReference>
<dbReference type="PANTHER" id="PTHR43968">
    <property type="match status" value="1"/>
</dbReference>
<reference evidence="6" key="1">
    <citation type="journal article" date="2014" name="Int. J. Syst. Evol. Microbiol.">
        <title>Complete genome sequence of Corynebacterium casei LMG S-19264T (=DSM 44701T), isolated from a smear-ripened cheese.</title>
        <authorList>
            <consortium name="US DOE Joint Genome Institute (JGI-PGF)"/>
            <person name="Walter F."/>
            <person name="Albersmeier A."/>
            <person name="Kalinowski J."/>
            <person name="Ruckert C."/>
        </authorList>
    </citation>
    <scope>NUCLEOTIDE SEQUENCE</scope>
    <source>
        <strain evidence="6">NBRC 110023</strain>
    </source>
</reference>
<evidence type="ECO:0000313" key="6">
    <source>
        <dbReference type="EMBL" id="GLR72985.1"/>
    </source>
</evidence>
<dbReference type="InterPro" id="IPR036282">
    <property type="entry name" value="Glutathione-S-Trfase_C_sf"/>
</dbReference>
<gene>
    <name evidence="6" type="ORF">GCM10007852_38930</name>
</gene>
<dbReference type="SUPFAM" id="SSF52833">
    <property type="entry name" value="Thioredoxin-like"/>
    <property type="match status" value="1"/>
</dbReference>
<proteinExistence type="predicted"/>
<dbReference type="SFLD" id="SFLDG00358">
    <property type="entry name" value="Main_(cytGST)"/>
    <property type="match status" value="1"/>
</dbReference>
<dbReference type="Gene3D" id="1.20.1050.10">
    <property type="match status" value="1"/>
</dbReference>
<dbReference type="SFLD" id="SFLDG01152">
    <property type="entry name" value="Main.3:_Omega-_and_Tau-like"/>
    <property type="match status" value="1"/>
</dbReference>
<dbReference type="RefSeq" id="WP_284219404.1">
    <property type="nucleotide sequence ID" value="NZ_BSOT01000019.1"/>
</dbReference>
<dbReference type="Gene3D" id="3.40.30.10">
    <property type="entry name" value="Glutaredoxin"/>
    <property type="match status" value="1"/>
</dbReference>
<dbReference type="Proteomes" id="UP001156601">
    <property type="component" value="Unassembled WGS sequence"/>
</dbReference>
<feature type="domain" description="GST N-terminal" evidence="4">
    <location>
        <begin position="4"/>
        <end position="83"/>
    </location>
</feature>
<dbReference type="GO" id="GO:0005737">
    <property type="term" value="C:cytoplasm"/>
    <property type="evidence" value="ECO:0007669"/>
    <property type="project" value="TreeGrafter"/>
</dbReference>
<dbReference type="InterPro" id="IPR004045">
    <property type="entry name" value="Glutathione_S-Trfase_N"/>
</dbReference>
<evidence type="ECO:0000259" key="4">
    <source>
        <dbReference type="PROSITE" id="PS50404"/>
    </source>
</evidence>
<dbReference type="InterPro" id="IPR004046">
    <property type="entry name" value="GST_C"/>
</dbReference>
<keyword evidence="7" id="KW-1185">Reference proteome</keyword>
<comment type="caution">
    <text evidence="6">The sequence shown here is derived from an EMBL/GenBank/DDBJ whole genome shotgun (WGS) entry which is preliminary data.</text>
</comment>
<sequence>MNIPKLELVTFALCPYVQRSIITLEEKNIPHNRIDIDLGNKPEWFKELSPMGKVPLLIVDDRHPLFESAVICDYLDEITPGSLQIHEPLEKAYHKAWIEFGSQTLNNIAKLYNAKTKSEFNNTLSALTRRFELLESETKAEPYFNGKTFLLIDAVYSPIFRYFEVFDLHFKIDIFENLPKVQVWRTNLMQRNSVKQAVREEYPVLLTDYLVKRKSYISSLLKI</sequence>
<dbReference type="PROSITE" id="PS50405">
    <property type="entry name" value="GST_CTER"/>
    <property type="match status" value="1"/>
</dbReference>
<keyword evidence="2" id="KW-0808">Transferase</keyword>
<dbReference type="GO" id="GO:0004364">
    <property type="term" value="F:glutathione transferase activity"/>
    <property type="evidence" value="ECO:0007669"/>
    <property type="project" value="UniProtKB-EC"/>
</dbReference>
<comment type="catalytic activity">
    <reaction evidence="3">
        <text>RX + glutathione = an S-substituted glutathione + a halide anion + H(+)</text>
        <dbReference type="Rhea" id="RHEA:16437"/>
        <dbReference type="ChEBI" id="CHEBI:15378"/>
        <dbReference type="ChEBI" id="CHEBI:16042"/>
        <dbReference type="ChEBI" id="CHEBI:17792"/>
        <dbReference type="ChEBI" id="CHEBI:57925"/>
        <dbReference type="ChEBI" id="CHEBI:90779"/>
        <dbReference type="EC" id="2.5.1.18"/>
    </reaction>
</comment>
<name>A0AA37T7N5_9ALTE</name>
<evidence type="ECO:0000256" key="3">
    <source>
        <dbReference type="ARBA" id="ARBA00047960"/>
    </source>
</evidence>
<dbReference type="InterPro" id="IPR040079">
    <property type="entry name" value="Glutathione_S-Trfase"/>
</dbReference>